<dbReference type="GO" id="GO:0000155">
    <property type="term" value="F:phosphorelay sensor kinase activity"/>
    <property type="evidence" value="ECO:0007669"/>
    <property type="project" value="InterPro"/>
</dbReference>
<dbReference type="PANTHER" id="PTHR43711:SF1">
    <property type="entry name" value="HISTIDINE KINASE 1"/>
    <property type="match status" value="1"/>
</dbReference>
<dbReference type="PANTHER" id="PTHR43711">
    <property type="entry name" value="TWO-COMPONENT HISTIDINE KINASE"/>
    <property type="match status" value="1"/>
</dbReference>
<dbReference type="PROSITE" id="PS50109">
    <property type="entry name" value="HIS_KIN"/>
    <property type="match status" value="1"/>
</dbReference>
<feature type="transmembrane region" description="Helical" evidence="7">
    <location>
        <begin position="168"/>
        <end position="189"/>
    </location>
</feature>
<keyword evidence="5 9" id="KW-0418">Kinase</keyword>
<evidence type="ECO:0000256" key="1">
    <source>
        <dbReference type="ARBA" id="ARBA00000085"/>
    </source>
</evidence>
<dbReference type="Pfam" id="PF02518">
    <property type="entry name" value="HATPase_c"/>
    <property type="match status" value="1"/>
</dbReference>
<evidence type="ECO:0000313" key="10">
    <source>
        <dbReference type="Proteomes" id="UP000249547"/>
    </source>
</evidence>
<dbReference type="InterPro" id="IPR004358">
    <property type="entry name" value="Sig_transdc_His_kin-like_C"/>
</dbReference>
<name>A0A327QLF5_9BACT</name>
<dbReference type="EMBL" id="QLLL01000004">
    <property type="protein sequence ID" value="RAJ05151.1"/>
    <property type="molecule type" value="Genomic_DNA"/>
</dbReference>
<dbReference type="AlphaFoldDB" id="A0A327QLF5"/>
<dbReference type="PRINTS" id="PR00344">
    <property type="entry name" value="BCTRLSENSOR"/>
</dbReference>
<dbReference type="Gene3D" id="3.30.565.10">
    <property type="entry name" value="Histidine kinase-like ATPase, C-terminal domain"/>
    <property type="match status" value="1"/>
</dbReference>
<proteinExistence type="predicted"/>
<evidence type="ECO:0000256" key="4">
    <source>
        <dbReference type="ARBA" id="ARBA00022679"/>
    </source>
</evidence>
<dbReference type="InterPro" id="IPR003594">
    <property type="entry name" value="HATPase_dom"/>
</dbReference>
<dbReference type="SMART" id="SM00388">
    <property type="entry name" value="HisKA"/>
    <property type="match status" value="1"/>
</dbReference>
<dbReference type="Proteomes" id="UP000249547">
    <property type="component" value="Unassembled WGS sequence"/>
</dbReference>
<dbReference type="OrthoDB" id="9810447at2"/>
<comment type="caution">
    <text evidence="9">The sequence shown here is derived from an EMBL/GenBank/DDBJ whole genome shotgun (WGS) entry which is preliminary data.</text>
</comment>
<feature type="transmembrane region" description="Helical" evidence="7">
    <location>
        <begin position="134"/>
        <end position="156"/>
    </location>
</feature>
<keyword evidence="6" id="KW-0902">Two-component regulatory system</keyword>
<evidence type="ECO:0000256" key="5">
    <source>
        <dbReference type="ARBA" id="ARBA00022777"/>
    </source>
</evidence>
<keyword evidence="4" id="KW-0808">Transferase</keyword>
<evidence type="ECO:0000313" key="9">
    <source>
        <dbReference type="EMBL" id="RAJ05151.1"/>
    </source>
</evidence>
<evidence type="ECO:0000256" key="3">
    <source>
        <dbReference type="ARBA" id="ARBA00022553"/>
    </source>
</evidence>
<keyword evidence="7" id="KW-1133">Transmembrane helix</keyword>
<reference evidence="9 10" key="1">
    <citation type="submission" date="2018-06" db="EMBL/GenBank/DDBJ databases">
        <title>Genomic Encyclopedia of Archaeal and Bacterial Type Strains, Phase II (KMG-II): from individual species to whole genera.</title>
        <authorList>
            <person name="Goeker M."/>
        </authorList>
    </citation>
    <scope>NUCLEOTIDE SEQUENCE [LARGE SCALE GENOMIC DNA]</scope>
    <source>
        <strain evidence="9 10">DSM 23857</strain>
    </source>
</reference>
<comment type="catalytic activity">
    <reaction evidence="1">
        <text>ATP + protein L-histidine = ADP + protein N-phospho-L-histidine.</text>
        <dbReference type="EC" id="2.7.13.3"/>
    </reaction>
</comment>
<feature type="transmembrane region" description="Helical" evidence="7">
    <location>
        <begin position="95"/>
        <end position="114"/>
    </location>
</feature>
<keyword evidence="10" id="KW-1185">Reference proteome</keyword>
<evidence type="ECO:0000256" key="6">
    <source>
        <dbReference type="ARBA" id="ARBA00023012"/>
    </source>
</evidence>
<protein>
    <recommendedName>
        <fullName evidence="2">histidine kinase</fullName>
        <ecNumber evidence="2">2.7.13.3</ecNumber>
    </recommendedName>
</protein>
<accession>A0A327QLF5</accession>
<evidence type="ECO:0000259" key="8">
    <source>
        <dbReference type="PROSITE" id="PS50109"/>
    </source>
</evidence>
<sequence length="440" mass="49671">MLNRAANYLSSKIKEYWQRLVNVGVTPNMPFIEARRTKLLNLLTLPCIPCMFFFAVLNFIQERYLLSAINIVTTLTCVTVYYLHTRRLYLSARLVLILLSIAVYTFTGIFFHNGSEYFILNILFVTILIYDNKWMLLVLSVLTILAFCAIVFFPQHWEYADPVPQERVWTNVAVALSFIVIGLSFFKYIQNDYQSEVEHQRQTLLAMNKDKEKLFSIVAHDIRSPLATLEVLLDMFAKGEYPEEEMNDAALVLHKKVQQLGTTLDNLLRWSTRSMKGIQTNPTQFIILPLTTETMQFFGPSIAQKDLNVEIKVPPNLSVYADKDQVSVIIRNLFSNALKFSYPGGKITMMAKSTPNGVCISISDEGTGMSPEQLKSLFSFQHQPGFGTVGERGTGLGLMLCMEFAQGNGGTLDVSSTPENGTTFTLTLPAFQNMHPAQAN</sequence>
<keyword evidence="3" id="KW-0597">Phosphoprotein</keyword>
<dbReference type="EC" id="2.7.13.3" evidence="2"/>
<dbReference type="RefSeq" id="WP_111597767.1">
    <property type="nucleotide sequence ID" value="NZ_QLLL01000004.1"/>
</dbReference>
<dbReference type="InterPro" id="IPR036097">
    <property type="entry name" value="HisK_dim/P_sf"/>
</dbReference>
<dbReference type="Gene3D" id="1.10.287.130">
    <property type="match status" value="1"/>
</dbReference>
<dbReference type="SUPFAM" id="SSF55874">
    <property type="entry name" value="ATPase domain of HSP90 chaperone/DNA topoisomerase II/histidine kinase"/>
    <property type="match status" value="1"/>
</dbReference>
<evidence type="ECO:0000256" key="7">
    <source>
        <dbReference type="SAM" id="Phobius"/>
    </source>
</evidence>
<keyword evidence="7" id="KW-0472">Membrane</keyword>
<gene>
    <name evidence="9" type="ORF">LX64_02305</name>
</gene>
<dbReference type="SUPFAM" id="SSF47384">
    <property type="entry name" value="Homodimeric domain of signal transducing histidine kinase"/>
    <property type="match status" value="1"/>
</dbReference>
<dbReference type="InterPro" id="IPR005467">
    <property type="entry name" value="His_kinase_dom"/>
</dbReference>
<feature type="domain" description="Histidine kinase" evidence="8">
    <location>
        <begin position="217"/>
        <end position="432"/>
    </location>
</feature>
<evidence type="ECO:0000256" key="2">
    <source>
        <dbReference type="ARBA" id="ARBA00012438"/>
    </source>
</evidence>
<dbReference type="InterPro" id="IPR050736">
    <property type="entry name" value="Sensor_HK_Regulatory"/>
</dbReference>
<dbReference type="CDD" id="cd00082">
    <property type="entry name" value="HisKA"/>
    <property type="match status" value="1"/>
</dbReference>
<dbReference type="InterPro" id="IPR003661">
    <property type="entry name" value="HisK_dim/P_dom"/>
</dbReference>
<dbReference type="SMART" id="SM00387">
    <property type="entry name" value="HATPase_c"/>
    <property type="match status" value="1"/>
</dbReference>
<feature type="transmembrane region" description="Helical" evidence="7">
    <location>
        <begin position="64"/>
        <end position="83"/>
    </location>
</feature>
<dbReference type="InterPro" id="IPR036890">
    <property type="entry name" value="HATPase_C_sf"/>
</dbReference>
<keyword evidence="7" id="KW-0812">Transmembrane</keyword>
<feature type="transmembrane region" description="Helical" evidence="7">
    <location>
        <begin position="39"/>
        <end position="58"/>
    </location>
</feature>
<organism evidence="9 10">
    <name type="scientific">Chitinophaga skermanii</name>
    <dbReference type="NCBI Taxonomy" id="331697"/>
    <lineage>
        <taxon>Bacteria</taxon>
        <taxon>Pseudomonadati</taxon>
        <taxon>Bacteroidota</taxon>
        <taxon>Chitinophagia</taxon>
        <taxon>Chitinophagales</taxon>
        <taxon>Chitinophagaceae</taxon>
        <taxon>Chitinophaga</taxon>
    </lineage>
</organism>